<dbReference type="PANTHER" id="PTHR46609:SF8">
    <property type="entry name" value="YQAJ VIRAL RECOMBINASE DOMAIN-CONTAINING PROTEIN"/>
    <property type="match status" value="1"/>
</dbReference>
<dbReference type="Proteomes" id="UP000818266">
    <property type="component" value="Unassembled WGS sequence"/>
</dbReference>
<dbReference type="InterPro" id="IPR051703">
    <property type="entry name" value="NF-kappa-B_Signaling_Reg"/>
</dbReference>
<sequence length="322" mass="35729">MKTETLPPLVSVTEDEATEQEWLDARAGRVTASEVHSIAVGGRSTWLRILDSKLNGSKFFGTASTRRGKHREAFLIDYISQFLDPTMEPNARLFVHAENSRHGATPDGIGATAGAEVKSLDFGADQSEPPEDHYDQCQFGMYVTGRPRWLYLWEVMGEDGEPKLDDPQYVWIERDERRIERLVNEADKFLEWWDAGAPETDDLDPELDDALALFADARSRKNDAAADEKAAEQRIRAHIAATEGAEENGLKLAGRAAQLVYTVSEKEALDAEAWAEAEPESFAGHADLLERAADASKAATAIYHKTVRSTRLAITPTKEKKA</sequence>
<feature type="domain" description="YqaJ viral recombinase" evidence="1">
    <location>
        <begin position="21"/>
        <end position="146"/>
    </location>
</feature>
<evidence type="ECO:0000313" key="3">
    <source>
        <dbReference type="Proteomes" id="UP000818266"/>
    </source>
</evidence>
<evidence type="ECO:0000259" key="1">
    <source>
        <dbReference type="Pfam" id="PF09588"/>
    </source>
</evidence>
<dbReference type="AlphaFoldDB" id="A0A9E5MK72"/>
<dbReference type="Pfam" id="PF09588">
    <property type="entry name" value="YqaJ"/>
    <property type="match status" value="1"/>
</dbReference>
<dbReference type="InterPro" id="IPR011604">
    <property type="entry name" value="PDDEXK-like_dom_sf"/>
</dbReference>
<reference evidence="2 3" key="2">
    <citation type="submission" date="2020-03" db="EMBL/GenBank/DDBJ databases">
        <title>Chryseoglobus sp. isolated from a deep-sea seamount.</title>
        <authorList>
            <person name="Zhang D.-C."/>
        </authorList>
    </citation>
    <scope>NUCLEOTIDE SEQUENCE [LARGE SCALE GENOMIC DNA]</scope>
    <source>
        <strain evidence="2 3">KN1116</strain>
    </source>
</reference>
<gene>
    <name evidence="2" type="ORF">FK219_003250</name>
</gene>
<dbReference type="PANTHER" id="PTHR46609">
    <property type="entry name" value="EXONUCLEASE, PHAGE-TYPE/RECB, C-TERMINAL DOMAIN-CONTAINING PROTEIN"/>
    <property type="match status" value="1"/>
</dbReference>
<protein>
    <submittedName>
        <fullName evidence="2">YqaJ viral recombinase family protein</fullName>
    </submittedName>
</protein>
<dbReference type="Gene3D" id="3.90.320.10">
    <property type="match status" value="1"/>
</dbReference>
<reference evidence="2 3" key="1">
    <citation type="submission" date="2019-06" db="EMBL/GenBank/DDBJ databases">
        <authorList>
            <person name="De-Chao Zhang Q."/>
        </authorList>
    </citation>
    <scope>NUCLEOTIDE SEQUENCE [LARGE SCALE GENOMIC DNA]</scope>
    <source>
        <strain evidence="2 3">KN1116</strain>
    </source>
</reference>
<dbReference type="EMBL" id="VIKT02000004">
    <property type="protein sequence ID" value="NHF62266.1"/>
    <property type="molecule type" value="Genomic_DNA"/>
</dbReference>
<dbReference type="InterPro" id="IPR011335">
    <property type="entry name" value="Restrct_endonuc-II-like"/>
</dbReference>
<dbReference type="OrthoDB" id="5053346at2"/>
<name>A0A9E5MK72_9MICO</name>
<accession>A0A9E5MK72</accession>
<keyword evidence="3" id="KW-1185">Reference proteome</keyword>
<dbReference type="RefSeq" id="WP_152583003.1">
    <property type="nucleotide sequence ID" value="NZ_VIKT02000004.1"/>
</dbReference>
<proteinExistence type="predicted"/>
<evidence type="ECO:0000313" key="2">
    <source>
        <dbReference type="EMBL" id="NHF62266.1"/>
    </source>
</evidence>
<dbReference type="InterPro" id="IPR019080">
    <property type="entry name" value="YqaJ_viral_recombinase"/>
</dbReference>
<comment type="caution">
    <text evidence="2">The sequence shown here is derived from an EMBL/GenBank/DDBJ whole genome shotgun (WGS) entry which is preliminary data.</text>
</comment>
<organism evidence="2 3">
    <name type="scientific">Microcella pacifica</name>
    <dbReference type="NCBI Taxonomy" id="2591847"/>
    <lineage>
        <taxon>Bacteria</taxon>
        <taxon>Bacillati</taxon>
        <taxon>Actinomycetota</taxon>
        <taxon>Actinomycetes</taxon>
        <taxon>Micrococcales</taxon>
        <taxon>Microbacteriaceae</taxon>
        <taxon>Microcella</taxon>
    </lineage>
</organism>
<dbReference type="SUPFAM" id="SSF52980">
    <property type="entry name" value="Restriction endonuclease-like"/>
    <property type="match status" value="1"/>
</dbReference>